<comment type="similarity">
    <text evidence="2">Belongs to the cation diffusion facilitator (CDF) transporter (TC 2.A.4) family. SLC30A subfamily.</text>
</comment>
<reference evidence="11" key="1">
    <citation type="submission" date="2021-01" db="EMBL/GenBank/DDBJ databases">
        <authorList>
            <consortium name="Aspergillus puulaauensis MK2 genome sequencing consortium"/>
            <person name="Kazuki M."/>
            <person name="Futagami T."/>
        </authorList>
    </citation>
    <scope>NUCLEOTIDE SEQUENCE</scope>
    <source>
        <strain evidence="11">MK2</strain>
    </source>
</reference>
<evidence type="ECO:0000256" key="8">
    <source>
        <dbReference type="SAM" id="Phobius"/>
    </source>
</evidence>
<proteinExistence type="inferred from homology"/>
<evidence type="ECO:0000256" key="3">
    <source>
        <dbReference type="ARBA" id="ARBA00022448"/>
    </source>
</evidence>
<evidence type="ECO:0000256" key="7">
    <source>
        <dbReference type="ARBA" id="ARBA00023136"/>
    </source>
</evidence>
<evidence type="ECO:0000256" key="5">
    <source>
        <dbReference type="ARBA" id="ARBA00022833"/>
    </source>
</evidence>
<organism evidence="11 12">
    <name type="scientific">Aspergillus puulaauensis</name>
    <dbReference type="NCBI Taxonomy" id="1220207"/>
    <lineage>
        <taxon>Eukaryota</taxon>
        <taxon>Fungi</taxon>
        <taxon>Dikarya</taxon>
        <taxon>Ascomycota</taxon>
        <taxon>Pezizomycotina</taxon>
        <taxon>Eurotiomycetes</taxon>
        <taxon>Eurotiomycetidae</taxon>
        <taxon>Eurotiales</taxon>
        <taxon>Aspergillaceae</taxon>
        <taxon>Aspergillus</taxon>
    </lineage>
</organism>
<dbReference type="OrthoDB" id="9944568at2759"/>
<dbReference type="EMBL" id="AP024448">
    <property type="protein sequence ID" value="BCS28138.1"/>
    <property type="molecule type" value="Genomic_DNA"/>
</dbReference>
<feature type="transmembrane region" description="Helical" evidence="8">
    <location>
        <begin position="115"/>
        <end position="134"/>
    </location>
</feature>
<feature type="transmembrane region" description="Helical" evidence="8">
    <location>
        <begin position="80"/>
        <end position="100"/>
    </location>
</feature>
<dbReference type="KEGG" id="apuu:APUU_61186A"/>
<dbReference type="AlphaFoldDB" id="A0A7R7XWD2"/>
<evidence type="ECO:0000256" key="1">
    <source>
        <dbReference type="ARBA" id="ARBA00004141"/>
    </source>
</evidence>
<dbReference type="Pfam" id="PF16916">
    <property type="entry name" value="ZT_dimer"/>
    <property type="match status" value="1"/>
</dbReference>
<evidence type="ECO:0000256" key="4">
    <source>
        <dbReference type="ARBA" id="ARBA00022692"/>
    </source>
</evidence>
<reference evidence="11" key="2">
    <citation type="submission" date="2021-02" db="EMBL/GenBank/DDBJ databases">
        <title>Aspergillus puulaauensis MK2 genome sequence.</title>
        <authorList>
            <person name="Futagami T."/>
            <person name="Mori K."/>
            <person name="Kadooka C."/>
            <person name="Tanaka T."/>
        </authorList>
    </citation>
    <scope>NUCLEOTIDE SEQUENCE</scope>
    <source>
        <strain evidence="11">MK2</strain>
    </source>
</reference>
<dbReference type="Proteomes" id="UP000654913">
    <property type="component" value="Chromosome 6"/>
</dbReference>
<dbReference type="GO" id="GO:0016020">
    <property type="term" value="C:membrane"/>
    <property type="evidence" value="ECO:0007669"/>
    <property type="project" value="UniProtKB-SubCell"/>
</dbReference>
<dbReference type="NCBIfam" id="TIGR01297">
    <property type="entry name" value="CDF"/>
    <property type="match status" value="1"/>
</dbReference>
<keyword evidence="12" id="KW-1185">Reference proteome</keyword>
<dbReference type="InterPro" id="IPR036837">
    <property type="entry name" value="Cation_efflux_CTD_sf"/>
</dbReference>
<sequence length="388" mass="42309">MELRISRIQRLSAVIGISMSFFLAEIAVGFYTGSLALVADAFHYLSDIIGFMVALVAAVVEERHSPPQSLTFGWQRSQLVGAFFNGVLLFGLGISIFLQSLERFITLEIVDDPKLVMIVGCVGFGLNIISVLFLHEHDHGDGHGHGHDHGHSIAEQETGNEINPDSGFPVDETHIYHKHSLNAKPNSKSDFDLALMGVFIHVMGDCANNLGVIIAGLVIWLADYHGRYYADPAVSMAIAVMIFFSSLPLIKRSGLILLQSAPDGVEHEDVKHDLLQIPGIRAVHELHIWRLNQKKSLASAHIILESDRAADFPALATTVKECFHAYGIHSVTLQPETAVVQEGAITVNPGGGMTRVEDSESHDQGDKYAGEQCHLLCGKMCADLSCCE</sequence>
<feature type="transmembrane region" description="Helical" evidence="8">
    <location>
        <begin position="12"/>
        <end position="35"/>
    </location>
</feature>
<dbReference type="SUPFAM" id="SSF160240">
    <property type="entry name" value="Cation efflux protein cytoplasmic domain-like"/>
    <property type="match status" value="1"/>
</dbReference>
<keyword evidence="4 8" id="KW-0812">Transmembrane</keyword>
<feature type="domain" description="Cation efflux protein cytoplasmic" evidence="10">
    <location>
        <begin position="262"/>
        <end position="336"/>
    </location>
</feature>
<gene>
    <name evidence="11" type="ORF">APUU_61186A</name>
</gene>
<evidence type="ECO:0000313" key="12">
    <source>
        <dbReference type="Proteomes" id="UP000654913"/>
    </source>
</evidence>
<evidence type="ECO:0000256" key="2">
    <source>
        <dbReference type="ARBA" id="ARBA00008873"/>
    </source>
</evidence>
<dbReference type="GO" id="GO:0005385">
    <property type="term" value="F:zinc ion transmembrane transporter activity"/>
    <property type="evidence" value="ECO:0007669"/>
    <property type="project" value="TreeGrafter"/>
</dbReference>
<dbReference type="PANTHER" id="PTHR45820:SF5">
    <property type="entry name" value="DIFFUSION FACILITATOR FAMILY METAL ION TRANSPORTER, PUTATIVE-RELATED"/>
    <property type="match status" value="1"/>
</dbReference>
<name>A0A7R7XWD2_9EURO</name>
<dbReference type="Pfam" id="PF01545">
    <property type="entry name" value="Cation_efflux"/>
    <property type="match status" value="1"/>
</dbReference>
<dbReference type="GO" id="GO:0006882">
    <property type="term" value="P:intracellular zinc ion homeostasis"/>
    <property type="evidence" value="ECO:0007669"/>
    <property type="project" value="TreeGrafter"/>
</dbReference>
<keyword evidence="7 8" id="KW-0472">Membrane</keyword>
<evidence type="ECO:0000259" key="9">
    <source>
        <dbReference type="Pfam" id="PF01545"/>
    </source>
</evidence>
<dbReference type="InterPro" id="IPR002524">
    <property type="entry name" value="Cation_efflux"/>
</dbReference>
<evidence type="ECO:0000259" key="10">
    <source>
        <dbReference type="Pfam" id="PF16916"/>
    </source>
</evidence>
<accession>A0A7R7XWD2</accession>
<keyword evidence="3" id="KW-0813">Transport</keyword>
<dbReference type="SUPFAM" id="SSF161111">
    <property type="entry name" value="Cation efflux protein transmembrane domain-like"/>
    <property type="match status" value="1"/>
</dbReference>
<dbReference type="InterPro" id="IPR058533">
    <property type="entry name" value="Cation_efflux_TM"/>
</dbReference>
<feature type="transmembrane region" description="Helical" evidence="8">
    <location>
        <begin position="193"/>
        <end position="221"/>
    </location>
</feature>
<evidence type="ECO:0008006" key="13">
    <source>
        <dbReference type="Google" id="ProtNLM"/>
    </source>
</evidence>
<feature type="domain" description="Cation efflux protein transmembrane" evidence="9">
    <location>
        <begin position="14"/>
        <end position="258"/>
    </location>
</feature>
<dbReference type="InterPro" id="IPR027470">
    <property type="entry name" value="Cation_efflux_CTD"/>
</dbReference>
<evidence type="ECO:0000313" key="11">
    <source>
        <dbReference type="EMBL" id="BCS28138.1"/>
    </source>
</evidence>
<comment type="subcellular location">
    <subcellularLocation>
        <location evidence="1">Membrane</location>
        <topology evidence="1">Multi-pass membrane protein</topology>
    </subcellularLocation>
</comment>
<feature type="transmembrane region" description="Helical" evidence="8">
    <location>
        <begin position="233"/>
        <end position="250"/>
    </location>
</feature>
<keyword evidence="6 8" id="KW-1133">Transmembrane helix</keyword>
<dbReference type="InterPro" id="IPR027469">
    <property type="entry name" value="Cation_efflux_TMD_sf"/>
</dbReference>
<keyword evidence="5" id="KW-0862">Zinc</keyword>
<dbReference type="Gene3D" id="1.20.1510.10">
    <property type="entry name" value="Cation efflux protein transmembrane domain"/>
    <property type="match status" value="1"/>
</dbReference>
<dbReference type="RefSeq" id="XP_041560324.1">
    <property type="nucleotide sequence ID" value="XM_041694499.1"/>
</dbReference>
<dbReference type="GeneID" id="64978135"/>
<protein>
    <recommendedName>
        <fullName evidence="13">Cation diffusion facilitator family metal ion transporter</fullName>
    </recommendedName>
</protein>
<dbReference type="PANTHER" id="PTHR45820">
    <property type="entry name" value="FI23527P1"/>
    <property type="match status" value="1"/>
</dbReference>
<evidence type="ECO:0000256" key="6">
    <source>
        <dbReference type="ARBA" id="ARBA00022989"/>
    </source>
</evidence>